<evidence type="ECO:0000256" key="2">
    <source>
        <dbReference type="SAM" id="SignalP"/>
    </source>
</evidence>
<evidence type="ECO:0000313" key="4">
    <source>
        <dbReference type="Proteomes" id="UP000036045"/>
    </source>
</evidence>
<keyword evidence="4" id="KW-1185">Reference proteome</keyword>
<dbReference type="OrthoDB" id="2138638at2"/>
<dbReference type="PATRIC" id="fig|1397.4.peg.3152"/>
<feature type="region of interest" description="Disordered" evidence="1">
    <location>
        <begin position="20"/>
        <end position="61"/>
    </location>
</feature>
<evidence type="ECO:0000313" key="3">
    <source>
        <dbReference type="EMBL" id="KLV27557.1"/>
    </source>
</evidence>
<feature type="compositionally biased region" description="Polar residues" evidence="1">
    <location>
        <begin position="20"/>
        <end position="32"/>
    </location>
</feature>
<dbReference type="EMBL" id="LDPH01000003">
    <property type="protein sequence ID" value="KLV27557.1"/>
    <property type="molecule type" value="Genomic_DNA"/>
</dbReference>
<protein>
    <recommendedName>
        <fullName evidence="5">Lipoprotein</fullName>
    </recommendedName>
</protein>
<gene>
    <name evidence="3" type="ORF">ABW02_05240</name>
</gene>
<evidence type="ECO:0000256" key="1">
    <source>
        <dbReference type="SAM" id="MobiDB-lite"/>
    </source>
</evidence>
<feature type="chain" id="PRO_5038814459" description="Lipoprotein" evidence="2">
    <location>
        <begin position="23"/>
        <end position="265"/>
    </location>
</feature>
<reference evidence="3 4" key="1">
    <citation type="submission" date="2015-05" db="EMBL/GenBank/DDBJ databases">
        <title>Whole genome sequence and identification of bacterial endophytes from Costus igneus.</title>
        <authorList>
            <person name="Lee Y.P."/>
            <person name="Gan H.M."/>
            <person name="Eng W."/>
            <person name="Wheatley M.S."/>
            <person name="Caraballo A."/>
            <person name="Polter S."/>
            <person name="Savka M.A."/>
            <person name="Hudson A.O."/>
        </authorList>
    </citation>
    <scope>NUCLEOTIDE SEQUENCE [LARGE SCALE GENOMIC DNA]</scope>
    <source>
        <strain evidence="3 4">RIT379</strain>
    </source>
</reference>
<proteinExistence type="predicted"/>
<dbReference type="AlphaFoldDB" id="A0A0J1INL0"/>
<dbReference type="RefSeq" id="WP_047940876.1">
    <property type="nucleotide sequence ID" value="NZ_JAMAUJ010000003.1"/>
</dbReference>
<dbReference type="Proteomes" id="UP000036045">
    <property type="component" value="Unassembled WGS sequence"/>
</dbReference>
<organism evidence="3 4">
    <name type="scientific">Niallia circulans</name>
    <name type="common">Bacillus circulans</name>
    <dbReference type="NCBI Taxonomy" id="1397"/>
    <lineage>
        <taxon>Bacteria</taxon>
        <taxon>Bacillati</taxon>
        <taxon>Bacillota</taxon>
        <taxon>Bacilli</taxon>
        <taxon>Bacillales</taxon>
        <taxon>Bacillaceae</taxon>
        <taxon>Niallia</taxon>
    </lineage>
</organism>
<evidence type="ECO:0008006" key="5">
    <source>
        <dbReference type="Google" id="ProtNLM"/>
    </source>
</evidence>
<dbReference type="PROSITE" id="PS51257">
    <property type="entry name" value="PROKAR_LIPOPROTEIN"/>
    <property type="match status" value="1"/>
</dbReference>
<keyword evidence="2" id="KW-0732">Signal</keyword>
<accession>A0A0J1INL0</accession>
<feature type="signal peptide" evidence="2">
    <location>
        <begin position="1"/>
        <end position="22"/>
    </location>
</feature>
<name>A0A0J1INL0_NIACI</name>
<sequence length="265" mass="29805">MKKFLFSSLFIFSLIASGCSNGSAESQSNLSTAEKADAAGQAKANTEKEQNMKKSPSNNEQMKEIRSMLKMQDNKLPMKFPITDSEYMGAKINKNETDQYSISFYRTQEPVSINDESLDTNDNLLATFKAETSHDKNKQEKLFPEVSLDSIPDEMKVDLGHHITGMKEGAAGSSYLLWKEGRWVLQIKSISADKLDTTDIARKMVDFLEENALPVPQENGRIEVNYPENADKVEYMARWEEGNIVYTIETGEVPINALMMTVSTE</sequence>
<comment type="caution">
    <text evidence="3">The sequence shown here is derived from an EMBL/GenBank/DDBJ whole genome shotgun (WGS) entry which is preliminary data.</text>
</comment>